<name>A0A0G9MY42_9SPHN</name>
<dbReference type="STRING" id="1581420.AAW00_03590"/>
<evidence type="ECO:0008006" key="3">
    <source>
        <dbReference type="Google" id="ProtNLM"/>
    </source>
</evidence>
<keyword evidence="2" id="KW-1185">Reference proteome</keyword>
<reference evidence="1 2" key="1">
    <citation type="submission" date="2015-04" db="EMBL/GenBank/DDBJ databases">
        <title>The draft genome sequence of Erythrobacter luteus KA37.</title>
        <authorList>
            <person name="Zhuang L."/>
            <person name="Liu Y."/>
            <person name="Shao Z."/>
        </authorList>
    </citation>
    <scope>NUCLEOTIDE SEQUENCE [LARGE SCALE GENOMIC DNA]</scope>
    <source>
        <strain evidence="1 2">KA37</strain>
    </source>
</reference>
<protein>
    <recommendedName>
        <fullName evidence="3">DOMON-like domain-containing protein</fullName>
    </recommendedName>
</protein>
<dbReference type="OrthoDB" id="190583at2"/>
<dbReference type="EMBL" id="LBHB01000001">
    <property type="protein sequence ID" value="KLE35519.1"/>
    <property type="molecule type" value="Genomic_DNA"/>
</dbReference>
<dbReference type="Proteomes" id="UP000053464">
    <property type="component" value="Unassembled WGS sequence"/>
</dbReference>
<evidence type="ECO:0000313" key="2">
    <source>
        <dbReference type="Proteomes" id="UP000053464"/>
    </source>
</evidence>
<dbReference type="CDD" id="cd09627">
    <property type="entry name" value="DOMON_murB_like"/>
    <property type="match status" value="1"/>
</dbReference>
<accession>A0A0G9MY42</accession>
<gene>
    <name evidence="1" type="ORF">AAW00_03590</name>
</gene>
<proteinExistence type="predicted"/>
<dbReference type="Gene3D" id="2.60.40.1190">
    <property type="match status" value="1"/>
</dbReference>
<comment type="caution">
    <text evidence="1">The sequence shown here is derived from an EMBL/GenBank/DDBJ whole genome shotgun (WGS) entry which is preliminary data.</text>
</comment>
<dbReference type="PATRIC" id="fig|1581420.6.peg.727"/>
<dbReference type="AlphaFoldDB" id="A0A0G9MY42"/>
<organism evidence="1 2">
    <name type="scientific">Aurantiacibacter luteus</name>
    <dbReference type="NCBI Taxonomy" id="1581420"/>
    <lineage>
        <taxon>Bacteria</taxon>
        <taxon>Pseudomonadati</taxon>
        <taxon>Pseudomonadota</taxon>
        <taxon>Alphaproteobacteria</taxon>
        <taxon>Sphingomonadales</taxon>
        <taxon>Erythrobacteraceae</taxon>
        <taxon>Aurantiacibacter</taxon>
    </lineage>
</organism>
<evidence type="ECO:0000313" key="1">
    <source>
        <dbReference type="EMBL" id="KLE35519.1"/>
    </source>
</evidence>
<sequence>MQTHELVAHAAHSPLGIRRVEAKILSMTDAWMRVRWRIDGSEKLVIPAFAGKGRQDDLWQTTCFELFIMPRDGTPGYSEFNLSPSERWAAYDFDDYREGMRQRDFAREPDCSIRSGQSITIFDAALPRVQLPGPPCSIGLAAVLEEEGGVKSYWALSHHKEKPDFHDPACFNACLARTRAA</sequence>